<dbReference type="Gene3D" id="3.40.1190.10">
    <property type="entry name" value="Mur-like, catalytic domain"/>
    <property type="match status" value="1"/>
</dbReference>
<dbReference type="GO" id="GO:0005524">
    <property type="term" value="F:ATP binding"/>
    <property type="evidence" value="ECO:0007669"/>
    <property type="project" value="InterPro"/>
</dbReference>
<proteinExistence type="predicted"/>
<dbReference type="InterPro" id="IPR036565">
    <property type="entry name" value="Mur-like_cat_sf"/>
</dbReference>
<dbReference type="EMBL" id="VSSQ01028966">
    <property type="protein sequence ID" value="MPM78880.1"/>
    <property type="molecule type" value="Genomic_DNA"/>
</dbReference>
<dbReference type="InterPro" id="IPR036615">
    <property type="entry name" value="Mur_ligase_C_dom_sf"/>
</dbReference>
<organism evidence="2">
    <name type="scientific">bioreactor metagenome</name>
    <dbReference type="NCBI Taxonomy" id="1076179"/>
    <lineage>
        <taxon>unclassified sequences</taxon>
        <taxon>metagenomes</taxon>
        <taxon>ecological metagenomes</taxon>
    </lineage>
</organism>
<evidence type="ECO:0000259" key="1">
    <source>
        <dbReference type="Pfam" id="PF02875"/>
    </source>
</evidence>
<dbReference type="Pfam" id="PF02875">
    <property type="entry name" value="Mur_ligase_C"/>
    <property type="match status" value="1"/>
</dbReference>
<accession>A0A645CP70</accession>
<name>A0A645CP70_9ZZZZ</name>
<sequence>MPVIVGETVPETKAVFVQKAKEMDADIYFASKKKALNFVEYRDNKMLVLSDNQLYVSELCGRYQLKNMATVLTAIEVLNSTSTFLITSESIKAGLEKVCSITGLRGRWEIIRLNPMIVADTGHNVHGMQEVANQLKCQIYSNLRIVIGMVNDKDISGVLKLLPGDAIYYFTKAQVKRALDAQELKKTAAAFQLFGNSYDLVQNAIENCISESDPKDLILITGSNFVVGEALTLFNEE</sequence>
<evidence type="ECO:0000313" key="2">
    <source>
        <dbReference type="EMBL" id="MPM78880.1"/>
    </source>
</evidence>
<dbReference type="Gene3D" id="3.90.190.20">
    <property type="entry name" value="Mur ligase, C-terminal domain"/>
    <property type="match status" value="1"/>
</dbReference>
<dbReference type="SUPFAM" id="SSF53244">
    <property type="entry name" value="MurD-like peptide ligases, peptide-binding domain"/>
    <property type="match status" value="1"/>
</dbReference>
<dbReference type="GO" id="GO:0016881">
    <property type="term" value="F:acid-amino acid ligase activity"/>
    <property type="evidence" value="ECO:0007669"/>
    <property type="project" value="InterPro"/>
</dbReference>
<dbReference type="InterPro" id="IPR004101">
    <property type="entry name" value="Mur_ligase_C"/>
</dbReference>
<gene>
    <name evidence="2" type="ORF">SDC9_125895</name>
</gene>
<reference evidence="2" key="1">
    <citation type="submission" date="2019-08" db="EMBL/GenBank/DDBJ databases">
        <authorList>
            <person name="Kucharzyk K."/>
            <person name="Murdoch R.W."/>
            <person name="Higgins S."/>
            <person name="Loffler F."/>
        </authorList>
    </citation>
    <scope>NUCLEOTIDE SEQUENCE</scope>
</reference>
<dbReference type="SUPFAM" id="SSF53623">
    <property type="entry name" value="MurD-like peptide ligases, catalytic domain"/>
    <property type="match status" value="1"/>
</dbReference>
<comment type="caution">
    <text evidence="2">The sequence shown here is derived from an EMBL/GenBank/DDBJ whole genome shotgun (WGS) entry which is preliminary data.</text>
</comment>
<dbReference type="AlphaFoldDB" id="A0A645CP70"/>
<feature type="domain" description="Mur ligase C-terminal" evidence="1">
    <location>
        <begin position="106"/>
        <end position="223"/>
    </location>
</feature>
<protein>
    <recommendedName>
        <fullName evidence="1">Mur ligase C-terminal domain-containing protein</fullName>
    </recommendedName>
</protein>